<comment type="caution">
    <text evidence="9">The sequence shown here is derived from an EMBL/GenBank/DDBJ whole genome shotgun (WGS) entry which is preliminary data.</text>
</comment>
<dbReference type="Gene3D" id="3.30.730.10">
    <property type="entry name" value="AP2/ERF domain"/>
    <property type="match status" value="1"/>
</dbReference>
<keyword evidence="10" id="KW-1185">Reference proteome</keyword>
<dbReference type="InterPro" id="IPR001471">
    <property type="entry name" value="AP2/ERF_dom"/>
</dbReference>
<evidence type="ECO:0000256" key="3">
    <source>
        <dbReference type="ARBA" id="ARBA00023125"/>
    </source>
</evidence>
<evidence type="ECO:0000313" key="9">
    <source>
        <dbReference type="EMBL" id="TVU30723.1"/>
    </source>
</evidence>
<dbReference type="Gramene" id="TVU30723">
    <property type="protein sequence ID" value="TVU30723"/>
    <property type="gene ID" value="EJB05_22358"/>
</dbReference>
<evidence type="ECO:0000256" key="2">
    <source>
        <dbReference type="ARBA" id="ARBA00023015"/>
    </source>
</evidence>
<dbReference type="InterPro" id="IPR036955">
    <property type="entry name" value="AP2/ERF_dom_sf"/>
</dbReference>
<evidence type="ECO:0000256" key="6">
    <source>
        <dbReference type="ARBA" id="ARBA00023242"/>
    </source>
</evidence>
<dbReference type="Pfam" id="PF00847">
    <property type="entry name" value="AP2"/>
    <property type="match status" value="1"/>
</dbReference>
<sequence length="239" mass="25496">MPNYTMSTEKATSPPAAACQQLRVAVNAVSDSCAAANNEHNKAASRTKVSAGRYPSYRGVRRRNWGVWVSEIREPRKKSRICLGTFPTAEMAARAHDVAALAIKGHAAHLNFPHLARQLPRPVSTSPADIQVAAAKAAAGAVAKADDKTPAADTSLSPALTAAAFGSCDENALALFDLPDLLLDLRDGLLSSETWAVAPAVASDEDVFGSHEPLLWAHHPWTATEQPQQLFTVDQTQLQ</sequence>
<feature type="non-terminal residue" evidence="9">
    <location>
        <position position="1"/>
    </location>
</feature>
<feature type="domain" description="AP2/ERF" evidence="8">
    <location>
        <begin position="56"/>
        <end position="113"/>
    </location>
</feature>
<gene>
    <name evidence="9" type="ORF">EJB05_22358</name>
</gene>
<dbReference type="PANTHER" id="PTHR31985:SF130">
    <property type="entry name" value="ETHYLENE-RESPONSIVE TRANSCRIPTION FACTOR ERF034"/>
    <property type="match status" value="1"/>
</dbReference>
<evidence type="ECO:0000313" key="10">
    <source>
        <dbReference type="Proteomes" id="UP000324897"/>
    </source>
</evidence>
<protein>
    <recommendedName>
        <fullName evidence="8">AP2/ERF domain-containing protein</fullName>
    </recommendedName>
</protein>
<dbReference type="GO" id="GO:0005634">
    <property type="term" value="C:nucleus"/>
    <property type="evidence" value="ECO:0007669"/>
    <property type="project" value="UniProtKB-SubCell"/>
</dbReference>
<dbReference type="OrthoDB" id="1932364at2759"/>
<dbReference type="InterPro" id="IPR051032">
    <property type="entry name" value="AP2/ERF_TF_ERF_subfamily"/>
</dbReference>
<dbReference type="InterPro" id="IPR016177">
    <property type="entry name" value="DNA-bd_dom_sf"/>
</dbReference>
<evidence type="ECO:0000256" key="1">
    <source>
        <dbReference type="ARBA" id="ARBA00004123"/>
    </source>
</evidence>
<dbReference type="CDD" id="cd00018">
    <property type="entry name" value="AP2"/>
    <property type="match status" value="1"/>
</dbReference>
<dbReference type="PROSITE" id="PS51032">
    <property type="entry name" value="AP2_ERF"/>
    <property type="match status" value="1"/>
</dbReference>
<keyword evidence="5" id="KW-0804">Transcription</keyword>
<proteinExistence type="inferred from homology"/>
<reference evidence="9 10" key="1">
    <citation type="journal article" date="2019" name="Sci. Rep.">
        <title>A high-quality genome of Eragrostis curvula grass provides insights into Poaceae evolution and supports new strategies to enhance forage quality.</title>
        <authorList>
            <person name="Carballo J."/>
            <person name="Santos B.A.C.M."/>
            <person name="Zappacosta D."/>
            <person name="Garbus I."/>
            <person name="Selva J.P."/>
            <person name="Gallo C.A."/>
            <person name="Diaz A."/>
            <person name="Albertini E."/>
            <person name="Caccamo M."/>
            <person name="Echenique V."/>
        </authorList>
    </citation>
    <scope>NUCLEOTIDE SEQUENCE [LARGE SCALE GENOMIC DNA]</scope>
    <source>
        <strain evidence="10">cv. Victoria</strain>
        <tissue evidence="9">Leaf</tissue>
    </source>
</reference>
<evidence type="ECO:0000259" key="8">
    <source>
        <dbReference type="PROSITE" id="PS51032"/>
    </source>
</evidence>
<dbReference type="FunFam" id="3.30.730.10:FF:000001">
    <property type="entry name" value="Ethylene-responsive transcription factor 2"/>
    <property type="match status" value="1"/>
</dbReference>
<organism evidence="9 10">
    <name type="scientific">Eragrostis curvula</name>
    <name type="common">weeping love grass</name>
    <dbReference type="NCBI Taxonomy" id="38414"/>
    <lineage>
        <taxon>Eukaryota</taxon>
        <taxon>Viridiplantae</taxon>
        <taxon>Streptophyta</taxon>
        <taxon>Embryophyta</taxon>
        <taxon>Tracheophyta</taxon>
        <taxon>Spermatophyta</taxon>
        <taxon>Magnoliopsida</taxon>
        <taxon>Liliopsida</taxon>
        <taxon>Poales</taxon>
        <taxon>Poaceae</taxon>
        <taxon>PACMAD clade</taxon>
        <taxon>Chloridoideae</taxon>
        <taxon>Eragrostideae</taxon>
        <taxon>Eragrostidinae</taxon>
        <taxon>Eragrostis</taxon>
    </lineage>
</organism>
<dbReference type="AlphaFoldDB" id="A0A5J9V432"/>
<keyword evidence="4" id="KW-0010">Activator</keyword>
<dbReference type="EMBL" id="RWGY01000011">
    <property type="protein sequence ID" value="TVU30723.1"/>
    <property type="molecule type" value="Genomic_DNA"/>
</dbReference>
<evidence type="ECO:0000256" key="5">
    <source>
        <dbReference type="ARBA" id="ARBA00023163"/>
    </source>
</evidence>
<dbReference type="SUPFAM" id="SSF54171">
    <property type="entry name" value="DNA-binding domain"/>
    <property type="match status" value="1"/>
</dbReference>
<keyword evidence="2" id="KW-0805">Transcription regulation</keyword>
<comment type="similarity">
    <text evidence="7">Belongs to the AP2/ERF transcription factor family. ERF subfamily.</text>
</comment>
<accession>A0A5J9V432</accession>
<dbReference type="PANTHER" id="PTHR31985">
    <property type="entry name" value="ETHYLENE-RESPONSIVE TRANSCRIPTION FACTOR ERF042-RELATED"/>
    <property type="match status" value="1"/>
</dbReference>
<dbReference type="GO" id="GO:0003677">
    <property type="term" value="F:DNA binding"/>
    <property type="evidence" value="ECO:0007669"/>
    <property type="project" value="UniProtKB-KW"/>
</dbReference>
<dbReference type="SMART" id="SM00380">
    <property type="entry name" value="AP2"/>
    <property type="match status" value="1"/>
</dbReference>
<name>A0A5J9V432_9POAL</name>
<dbReference type="Proteomes" id="UP000324897">
    <property type="component" value="Chromosome 1"/>
</dbReference>
<evidence type="ECO:0000256" key="7">
    <source>
        <dbReference type="ARBA" id="ARBA00024343"/>
    </source>
</evidence>
<dbReference type="GO" id="GO:0003700">
    <property type="term" value="F:DNA-binding transcription factor activity"/>
    <property type="evidence" value="ECO:0007669"/>
    <property type="project" value="InterPro"/>
</dbReference>
<keyword evidence="3" id="KW-0238">DNA-binding</keyword>
<comment type="subcellular location">
    <subcellularLocation>
        <location evidence="1">Nucleus</location>
    </subcellularLocation>
</comment>
<keyword evidence="6" id="KW-0539">Nucleus</keyword>
<dbReference type="PRINTS" id="PR00367">
    <property type="entry name" value="ETHRSPELEMNT"/>
</dbReference>
<evidence type="ECO:0000256" key="4">
    <source>
        <dbReference type="ARBA" id="ARBA00023159"/>
    </source>
</evidence>